<gene>
    <name evidence="2" type="ORF">OKIOD_LOCUS14090</name>
</gene>
<feature type="signal peptide" evidence="1">
    <location>
        <begin position="1"/>
        <end position="16"/>
    </location>
</feature>
<evidence type="ECO:0000313" key="2">
    <source>
        <dbReference type="EMBL" id="CAG5110981.1"/>
    </source>
</evidence>
<feature type="chain" id="PRO_5045235483" evidence="1">
    <location>
        <begin position="17"/>
        <end position="209"/>
    </location>
</feature>
<dbReference type="EMBL" id="OU015567">
    <property type="protein sequence ID" value="CAG5110981.1"/>
    <property type="molecule type" value="Genomic_DNA"/>
</dbReference>
<evidence type="ECO:0000313" key="3">
    <source>
        <dbReference type="Proteomes" id="UP001158576"/>
    </source>
</evidence>
<keyword evidence="1" id="KW-0732">Signal</keyword>
<organism evidence="2 3">
    <name type="scientific">Oikopleura dioica</name>
    <name type="common">Tunicate</name>
    <dbReference type="NCBI Taxonomy" id="34765"/>
    <lineage>
        <taxon>Eukaryota</taxon>
        <taxon>Metazoa</taxon>
        <taxon>Chordata</taxon>
        <taxon>Tunicata</taxon>
        <taxon>Appendicularia</taxon>
        <taxon>Copelata</taxon>
        <taxon>Oikopleuridae</taxon>
        <taxon>Oikopleura</taxon>
    </lineage>
</organism>
<sequence length="209" mass="24170">MKIFSLISSFVVGTSAQEERKVPPRTPPQRLNTLRRFASEWVQMEIGQTVNRPNRASTMTAAGITRIFDTITEAYEKCGFFDPTLPHGGPRPVTERRKRSSDEKFFAAERRRIAREIADNNDLDIFDKIFEEEFDETERGFALARLSAEPNLAWKQIGTGFRKWILRYLAECYGEVTYNNHSSRLEKIHGRIKDAYTGLFDEQNPDETL</sequence>
<name>A0ABN7SZQ7_OIKDI</name>
<accession>A0ABN7SZQ7</accession>
<evidence type="ECO:0000256" key="1">
    <source>
        <dbReference type="SAM" id="SignalP"/>
    </source>
</evidence>
<proteinExistence type="predicted"/>
<keyword evidence="3" id="KW-1185">Reference proteome</keyword>
<reference evidence="2 3" key="1">
    <citation type="submission" date="2021-04" db="EMBL/GenBank/DDBJ databases">
        <authorList>
            <person name="Bliznina A."/>
        </authorList>
    </citation>
    <scope>NUCLEOTIDE SEQUENCE [LARGE SCALE GENOMIC DNA]</scope>
</reference>
<protein>
    <submittedName>
        <fullName evidence="2">Oidioi.mRNA.OKI2018_I69.chr2.g5325.t1.cds</fullName>
    </submittedName>
</protein>
<dbReference type="Proteomes" id="UP001158576">
    <property type="component" value="Chromosome 2"/>
</dbReference>